<feature type="region of interest" description="Disordered" evidence="3">
    <location>
        <begin position="1"/>
        <end position="20"/>
    </location>
</feature>
<feature type="domain" description="Clp ATPase C-terminal" evidence="4">
    <location>
        <begin position="35"/>
        <end position="86"/>
    </location>
</feature>
<proteinExistence type="predicted"/>
<keyword evidence="6" id="KW-1185">Reference proteome</keyword>
<dbReference type="EMBL" id="CM010721">
    <property type="protein sequence ID" value="RZC70132.1"/>
    <property type="molecule type" value="Genomic_DNA"/>
</dbReference>
<organism evidence="5 6">
    <name type="scientific">Papaver somniferum</name>
    <name type="common">Opium poppy</name>
    <dbReference type="NCBI Taxonomy" id="3469"/>
    <lineage>
        <taxon>Eukaryota</taxon>
        <taxon>Viridiplantae</taxon>
        <taxon>Streptophyta</taxon>
        <taxon>Embryophyta</taxon>
        <taxon>Tracheophyta</taxon>
        <taxon>Spermatophyta</taxon>
        <taxon>Magnoliopsida</taxon>
        <taxon>Ranunculales</taxon>
        <taxon>Papaveraceae</taxon>
        <taxon>Papaveroideae</taxon>
        <taxon>Papaver</taxon>
    </lineage>
</organism>
<dbReference type="AlphaFoldDB" id="A0A4Y7KCQ1"/>
<dbReference type="Gramene" id="RZC70132">
    <property type="protein sequence ID" value="RZC70132"/>
    <property type="gene ID" value="C5167_033351"/>
</dbReference>
<evidence type="ECO:0000259" key="4">
    <source>
        <dbReference type="Pfam" id="PF10431"/>
    </source>
</evidence>
<evidence type="ECO:0000256" key="1">
    <source>
        <dbReference type="ARBA" id="ARBA00022741"/>
    </source>
</evidence>
<reference evidence="5 6" key="1">
    <citation type="journal article" date="2018" name="Science">
        <title>The opium poppy genome and morphinan production.</title>
        <authorList>
            <person name="Guo L."/>
            <person name="Winzer T."/>
            <person name="Yang X."/>
            <person name="Li Y."/>
            <person name="Ning Z."/>
            <person name="He Z."/>
            <person name="Teodor R."/>
            <person name="Lu Y."/>
            <person name="Bowser T.A."/>
            <person name="Graham I.A."/>
            <person name="Ye K."/>
        </authorList>
    </citation>
    <scope>NUCLEOTIDE SEQUENCE [LARGE SCALE GENOMIC DNA]</scope>
    <source>
        <strain evidence="6">cv. HN1</strain>
        <tissue evidence="5">Leaves</tissue>
    </source>
</reference>
<evidence type="ECO:0000313" key="6">
    <source>
        <dbReference type="Proteomes" id="UP000316621"/>
    </source>
</evidence>
<keyword evidence="2" id="KW-0067">ATP-binding</keyword>
<name>A0A4Y7KCQ1_PAPSO</name>
<evidence type="ECO:0000313" key="5">
    <source>
        <dbReference type="EMBL" id="RZC70132.1"/>
    </source>
</evidence>
<dbReference type="InterPro" id="IPR019489">
    <property type="entry name" value="Clp_ATPase_C"/>
</dbReference>
<protein>
    <recommendedName>
        <fullName evidence="4">Clp ATPase C-terminal domain-containing protein</fullName>
    </recommendedName>
</protein>
<dbReference type="Proteomes" id="UP000316621">
    <property type="component" value="Chromosome 7"/>
</dbReference>
<dbReference type="Gene3D" id="1.10.8.60">
    <property type="match status" value="1"/>
</dbReference>
<evidence type="ECO:0000256" key="3">
    <source>
        <dbReference type="SAM" id="MobiDB-lite"/>
    </source>
</evidence>
<sequence>MGNAQCRQQEREGDARGEKALQGPELLNRLNKIVVGDQLRKVGRFQMRDRRIALAVSDAALDLDVVLTEIYILVYGARPIRRWLEKW</sequence>
<dbReference type="Pfam" id="PF10431">
    <property type="entry name" value="ClpB_D2-small"/>
    <property type="match status" value="1"/>
</dbReference>
<dbReference type="STRING" id="3469.A0A4Y7KCQ1"/>
<accession>A0A4Y7KCQ1</accession>
<feature type="compositionally biased region" description="Basic and acidic residues" evidence="3">
    <location>
        <begin position="8"/>
        <end position="19"/>
    </location>
</feature>
<keyword evidence="1" id="KW-0547">Nucleotide-binding</keyword>
<gene>
    <name evidence="5" type="ORF">C5167_033351</name>
</gene>
<dbReference type="GO" id="GO:0005524">
    <property type="term" value="F:ATP binding"/>
    <property type="evidence" value="ECO:0007669"/>
    <property type="project" value="UniProtKB-KW"/>
</dbReference>
<evidence type="ECO:0000256" key="2">
    <source>
        <dbReference type="ARBA" id="ARBA00022840"/>
    </source>
</evidence>